<keyword evidence="3" id="KW-1185">Reference proteome</keyword>
<feature type="region of interest" description="Disordered" evidence="1">
    <location>
        <begin position="1"/>
        <end position="52"/>
    </location>
</feature>
<dbReference type="AlphaFoldDB" id="A0A0L0F9R7"/>
<protein>
    <submittedName>
        <fullName evidence="2">Uncharacterized protein</fullName>
    </submittedName>
</protein>
<evidence type="ECO:0000256" key="1">
    <source>
        <dbReference type="SAM" id="MobiDB-lite"/>
    </source>
</evidence>
<feature type="non-terminal residue" evidence="2">
    <location>
        <position position="52"/>
    </location>
</feature>
<gene>
    <name evidence="2" type="ORF">SARC_14582</name>
</gene>
<feature type="non-terminal residue" evidence="2">
    <location>
        <position position="1"/>
    </location>
</feature>
<evidence type="ECO:0000313" key="2">
    <source>
        <dbReference type="EMBL" id="KNC72858.1"/>
    </source>
</evidence>
<accession>A0A0L0F9R7</accession>
<organism evidence="2 3">
    <name type="scientific">Sphaeroforma arctica JP610</name>
    <dbReference type="NCBI Taxonomy" id="667725"/>
    <lineage>
        <taxon>Eukaryota</taxon>
        <taxon>Ichthyosporea</taxon>
        <taxon>Ichthyophonida</taxon>
        <taxon>Sphaeroforma</taxon>
    </lineage>
</organism>
<proteinExistence type="predicted"/>
<dbReference type="Proteomes" id="UP000054560">
    <property type="component" value="Unassembled WGS sequence"/>
</dbReference>
<dbReference type="GeneID" id="25915086"/>
<reference evidence="2 3" key="1">
    <citation type="submission" date="2011-02" db="EMBL/GenBank/DDBJ databases">
        <title>The Genome Sequence of Sphaeroforma arctica JP610.</title>
        <authorList>
            <consortium name="The Broad Institute Genome Sequencing Platform"/>
            <person name="Russ C."/>
            <person name="Cuomo C."/>
            <person name="Young S.K."/>
            <person name="Zeng Q."/>
            <person name="Gargeya S."/>
            <person name="Alvarado L."/>
            <person name="Berlin A."/>
            <person name="Chapman S.B."/>
            <person name="Chen Z."/>
            <person name="Freedman E."/>
            <person name="Gellesch M."/>
            <person name="Goldberg J."/>
            <person name="Griggs A."/>
            <person name="Gujja S."/>
            <person name="Heilman E."/>
            <person name="Heiman D."/>
            <person name="Howarth C."/>
            <person name="Mehta T."/>
            <person name="Neiman D."/>
            <person name="Pearson M."/>
            <person name="Roberts A."/>
            <person name="Saif S."/>
            <person name="Shea T."/>
            <person name="Shenoy N."/>
            <person name="Sisk P."/>
            <person name="Stolte C."/>
            <person name="Sykes S."/>
            <person name="White J."/>
            <person name="Yandava C."/>
            <person name="Burger G."/>
            <person name="Gray M.W."/>
            <person name="Holland P.W.H."/>
            <person name="King N."/>
            <person name="Lang F.B.F."/>
            <person name="Roger A.J."/>
            <person name="Ruiz-Trillo I."/>
            <person name="Haas B."/>
            <person name="Nusbaum C."/>
            <person name="Birren B."/>
        </authorList>
    </citation>
    <scope>NUCLEOTIDE SEQUENCE [LARGE SCALE GENOMIC DNA]</scope>
    <source>
        <strain evidence="2 3">JP610</strain>
    </source>
</reference>
<name>A0A0L0F9R7_9EUKA</name>
<sequence>TPSRQRRHSTACADDPDGTEAVGAMRATDQLTRRTQRRRMGLLYERHGQQDK</sequence>
<evidence type="ECO:0000313" key="3">
    <source>
        <dbReference type="Proteomes" id="UP000054560"/>
    </source>
</evidence>
<dbReference type="EMBL" id="KQ246408">
    <property type="protein sequence ID" value="KNC72858.1"/>
    <property type="molecule type" value="Genomic_DNA"/>
</dbReference>
<dbReference type="RefSeq" id="XP_014146760.1">
    <property type="nucleotide sequence ID" value="XM_014291285.1"/>
</dbReference>